<evidence type="ECO:0000256" key="1">
    <source>
        <dbReference type="SAM" id="MobiDB-lite"/>
    </source>
</evidence>
<feature type="compositionally biased region" description="Basic and acidic residues" evidence="1">
    <location>
        <begin position="129"/>
        <end position="143"/>
    </location>
</feature>
<dbReference type="Proteomes" id="UP001501094">
    <property type="component" value="Unassembled WGS sequence"/>
</dbReference>
<organism evidence="2 3">
    <name type="scientific">Myceligenerans crystallogenes</name>
    <dbReference type="NCBI Taxonomy" id="316335"/>
    <lineage>
        <taxon>Bacteria</taxon>
        <taxon>Bacillati</taxon>
        <taxon>Actinomycetota</taxon>
        <taxon>Actinomycetes</taxon>
        <taxon>Micrococcales</taxon>
        <taxon>Promicromonosporaceae</taxon>
        <taxon>Myceligenerans</taxon>
    </lineage>
</organism>
<sequence>MSDDAVFDAHDLNGLVRSASVIRVYDRGATGNRPPGVEPVLTVTARADLDELVRLLEVSRSTGMDCMCLGDSAFELLDHMGTAIDVLGWHHGSTLRWQGTSGGDIELAHGPELVAWMAAHGYPHPVGQVDRREQQRREQERAQESWTQAAPEAIRAELPRILAGTGSALPEELADDLARRLRETHPGEPAQALALLRWRSGGTGRYSGYPVHEAASSTLLDRLPPQAVFTALADVPTTDPAWSGAVRYLLAWRRKDIVLLRRIPESVWSMLAQVVHDETDSTWAGRYETCYRQVTHARAQRERARERSRPESTSPSRERIASRAPPRARR</sequence>
<proteinExistence type="predicted"/>
<gene>
    <name evidence="2" type="ORF">GCM10009751_33190</name>
</gene>
<name>A0ABN2NK51_9MICO</name>
<evidence type="ECO:0000313" key="3">
    <source>
        <dbReference type="Proteomes" id="UP001501094"/>
    </source>
</evidence>
<feature type="region of interest" description="Disordered" evidence="1">
    <location>
        <begin position="125"/>
        <end position="149"/>
    </location>
</feature>
<feature type="region of interest" description="Disordered" evidence="1">
    <location>
        <begin position="297"/>
        <end position="330"/>
    </location>
</feature>
<comment type="caution">
    <text evidence="2">The sequence shown here is derived from an EMBL/GenBank/DDBJ whole genome shotgun (WGS) entry which is preliminary data.</text>
</comment>
<protein>
    <submittedName>
        <fullName evidence="2">Uncharacterized protein</fullName>
    </submittedName>
</protein>
<evidence type="ECO:0000313" key="2">
    <source>
        <dbReference type="EMBL" id="GAA1871361.1"/>
    </source>
</evidence>
<dbReference type="RefSeq" id="WP_344105061.1">
    <property type="nucleotide sequence ID" value="NZ_BAAANL010000007.1"/>
</dbReference>
<accession>A0ABN2NK51</accession>
<feature type="compositionally biased region" description="Basic and acidic residues" evidence="1">
    <location>
        <begin position="299"/>
        <end position="321"/>
    </location>
</feature>
<dbReference type="EMBL" id="BAAANL010000007">
    <property type="protein sequence ID" value="GAA1871361.1"/>
    <property type="molecule type" value="Genomic_DNA"/>
</dbReference>
<keyword evidence="3" id="KW-1185">Reference proteome</keyword>
<reference evidence="2 3" key="1">
    <citation type="journal article" date="2019" name="Int. J. Syst. Evol. Microbiol.">
        <title>The Global Catalogue of Microorganisms (GCM) 10K type strain sequencing project: providing services to taxonomists for standard genome sequencing and annotation.</title>
        <authorList>
            <consortium name="The Broad Institute Genomics Platform"/>
            <consortium name="The Broad Institute Genome Sequencing Center for Infectious Disease"/>
            <person name="Wu L."/>
            <person name="Ma J."/>
        </authorList>
    </citation>
    <scope>NUCLEOTIDE SEQUENCE [LARGE SCALE GENOMIC DNA]</scope>
    <source>
        <strain evidence="2 3">JCM 14326</strain>
    </source>
</reference>